<feature type="compositionally biased region" description="Low complexity" evidence="1">
    <location>
        <begin position="198"/>
        <end position="207"/>
    </location>
</feature>
<feature type="region of interest" description="Disordered" evidence="1">
    <location>
        <begin position="1"/>
        <end position="80"/>
    </location>
</feature>
<feature type="compositionally biased region" description="Basic and acidic residues" evidence="1">
    <location>
        <begin position="147"/>
        <end position="156"/>
    </location>
</feature>
<dbReference type="EMBL" id="JARKIB010000044">
    <property type="protein sequence ID" value="KAJ7757443.1"/>
    <property type="molecule type" value="Genomic_DNA"/>
</dbReference>
<dbReference type="Proteomes" id="UP001215598">
    <property type="component" value="Unassembled WGS sequence"/>
</dbReference>
<evidence type="ECO:0000313" key="3">
    <source>
        <dbReference type="Proteomes" id="UP001215598"/>
    </source>
</evidence>
<feature type="compositionally biased region" description="Basic and acidic residues" evidence="1">
    <location>
        <begin position="14"/>
        <end position="28"/>
    </location>
</feature>
<evidence type="ECO:0000313" key="2">
    <source>
        <dbReference type="EMBL" id="KAJ7757443.1"/>
    </source>
</evidence>
<comment type="caution">
    <text evidence="2">The sequence shown here is derived from an EMBL/GenBank/DDBJ whole genome shotgun (WGS) entry which is preliminary data.</text>
</comment>
<protein>
    <submittedName>
        <fullName evidence="2">Uncharacterized protein</fullName>
    </submittedName>
</protein>
<feature type="compositionally biased region" description="Polar residues" evidence="1">
    <location>
        <begin position="46"/>
        <end position="57"/>
    </location>
</feature>
<organism evidence="2 3">
    <name type="scientific">Mycena metata</name>
    <dbReference type="NCBI Taxonomy" id="1033252"/>
    <lineage>
        <taxon>Eukaryota</taxon>
        <taxon>Fungi</taxon>
        <taxon>Dikarya</taxon>
        <taxon>Basidiomycota</taxon>
        <taxon>Agaricomycotina</taxon>
        <taxon>Agaricomycetes</taxon>
        <taxon>Agaricomycetidae</taxon>
        <taxon>Agaricales</taxon>
        <taxon>Marasmiineae</taxon>
        <taxon>Mycenaceae</taxon>
        <taxon>Mycena</taxon>
    </lineage>
</organism>
<feature type="region of interest" description="Disordered" evidence="1">
    <location>
        <begin position="147"/>
        <end position="258"/>
    </location>
</feature>
<gene>
    <name evidence="2" type="ORF">B0H16DRAFT_1457632</name>
</gene>
<feature type="compositionally biased region" description="Polar residues" evidence="1">
    <location>
        <begin position="174"/>
        <end position="185"/>
    </location>
</feature>
<keyword evidence="3" id="KW-1185">Reference proteome</keyword>
<dbReference type="AlphaFoldDB" id="A0AAD7J6W2"/>
<feature type="compositionally biased region" description="Basic and acidic residues" evidence="1">
    <location>
        <begin position="163"/>
        <end position="173"/>
    </location>
</feature>
<name>A0AAD7J6W2_9AGAR</name>
<accession>A0AAD7J6W2</accession>
<proteinExistence type="predicted"/>
<reference evidence="2" key="1">
    <citation type="submission" date="2023-03" db="EMBL/GenBank/DDBJ databases">
        <title>Massive genome expansion in bonnet fungi (Mycena s.s.) driven by repeated elements and novel gene families across ecological guilds.</title>
        <authorList>
            <consortium name="Lawrence Berkeley National Laboratory"/>
            <person name="Harder C.B."/>
            <person name="Miyauchi S."/>
            <person name="Viragh M."/>
            <person name="Kuo A."/>
            <person name="Thoen E."/>
            <person name="Andreopoulos B."/>
            <person name="Lu D."/>
            <person name="Skrede I."/>
            <person name="Drula E."/>
            <person name="Henrissat B."/>
            <person name="Morin E."/>
            <person name="Kohler A."/>
            <person name="Barry K."/>
            <person name="LaButti K."/>
            <person name="Morin E."/>
            <person name="Salamov A."/>
            <person name="Lipzen A."/>
            <person name="Mereny Z."/>
            <person name="Hegedus B."/>
            <person name="Baldrian P."/>
            <person name="Stursova M."/>
            <person name="Weitz H."/>
            <person name="Taylor A."/>
            <person name="Grigoriev I.V."/>
            <person name="Nagy L.G."/>
            <person name="Martin F."/>
            <person name="Kauserud H."/>
        </authorList>
    </citation>
    <scope>NUCLEOTIDE SEQUENCE</scope>
    <source>
        <strain evidence="2">CBHHK182m</strain>
    </source>
</reference>
<sequence length="258" mass="29074">MSGALSVWGELDTTIEREAQQPDPEQEHSAGSMEAEQRRLKHSDSGSRGQVRTQGAPGTSGDEDEALETPSPYRRPGTTGICAAERVGEWKEWVEWVEWEEWVDWIEWVDWVEWAEWAEWPEQAHVDPASNKLSVWGELDTTIEREAQQPDPEQEHSAGSMEAEQRRLKHSDSGSRGQVRTQGAPGTSGDEDEALETPQPEQRSQEQSSREGQIKETTENTTKEWCEGREEEVMNVEGLNDPPVTEVKHAPGCMPSIE</sequence>
<evidence type="ECO:0000256" key="1">
    <source>
        <dbReference type="SAM" id="MobiDB-lite"/>
    </source>
</evidence>
<feature type="compositionally biased region" description="Basic and acidic residues" evidence="1">
    <location>
        <begin position="208"/>
        <end position="232"/>
    </location>
</feature>
<feature type="compositionally biased region" description="Basic and acidic residues" evidence="1">
    <location>
        <begin position="35"/>
        <end position="45"/>
    </location>
</feature>